<dbReference type="SMART" id="SM00562">
    <property type="entry name" value="NDK"/>
    <property type="match status" value="1"/>
</dbReference>
<proteinExistence type="inferred from homology"/>
<evidence type="ECO:0000313" key="9">
    <source>
        <dbReference type="Proteomes" id="UP000179005"/>
    </source>
</evidence>
<evidence type="ECO:0000256" key="4">
    <source>
        <dbReference type="ARBA" id="ARBA00022679"/>
    </source>
</evidence>
<evidence type="ECO:0000256" key="5">
    <source>
        <dbReference type="ARBA" id="ARBA00022777"/>
    </source>
</evidence>
<evidence type="ECO:0000256" key="1">
    <source>
        <dbReference type="ARBA" id="ARBA00001946"/>
    </source>
</evidence>
<gene>
    <name evidence="8" type="ORF">A2797_02855</name>
</gene>
<reference evidence="8 9" key="1">
    <citation type="journal article" date="2016" name="Nat. Commun.">
        <title>Thousands of microbial genomes shed light on interconnected biogeochemical processes in an aquifer system.</title>
        <authorList>
            <person name="Anantharaman K."/>
            <person name="Brown C.T."/>
            <person name="Hug L.A."/>
            <person name="Sharon I."/>
            <person name="Castelle C.J."/>
            <person name="Probst A.J."/>
            <person name="Thomas B.C."/>
            <person name="Singh A."/>
            <person name="Wilkins M.J."/>
            <person name="Karaoz U."/>
            <person name="Brodie E.L."/>
            <person name="Williams K.H."/>
            <person name="Hubbard S.S."/>
            <person name="Banfield J.F."/>
        </authorList>
    </citation>
    <scope>NUCLEOTIDE SEQUENCE [LARGE SCALE GENOMIC DNA]</scope>
</reference>
<evidence type="ECO:0000259" key="7">
    <source>
        <dbReference type="SMART" id="SM00562"/>
    </source>
</evidence>
<dbReference type="InterPro" id="IPR034907">
    <property type="entry name" value="NDK-like_dom"/>
</dbReference>
<sequence length="185" mass="20804">MVERTLIVFKPDSVERGLVGEILNRFEKIGLRVLASKTAKVGPEFVAMHYPDKEDYLKSVGEKTLESYAKEGIDPRDFFGTTDSLKIGQQIRKWNMDYLSTGPVLALVLEGNRAVELVRKIVGKTDPSGSNPGSIRGDYSSDSIDIANRQRRAVRNLIHASSSVEEAEEEIKLWFTEKELVRPIH</sequence>
<dbReference type="EC" id="2.7.4.6" evidence="3"/>
<protein>
    <recommendedName>
        <fullName evidence="3">nucleoside-diphosphate kinase</fullName>
        <ecNumber evidence="3">2.7.4.6</ecNumber>
    </recommendedName>
</protein>
<comment type="caution">
    <text evidence="6">Lacks conserved residue(s) required for the propagation of feature annotation.</text>
</comment>
<feature type="domain" description="Nucleoside diphosphate kinase-like" evidence="7">
    <location>
        <begin position="2"/>
        <end position="182"/>
    </location>
</feature>
<dbReference type="Proteomes" id="UP000179005">
    <property type="component" value="Unassembled WGS sequence"/>
</dbReference>
<evidence type="ECO:0000313" key="8">
    <source>
        <dbReference type="EMBL" id="OGC55313.1"/>
    </source>
</evidence>
<dbReference type="InterPro" id="IPR036850">
    <property type="entry name" value="NDK-like_dom_sf"/>
</dbReference>
<evidence type="ECO:0000256" key="2">
    <source>
        <dbReference type="ARBA" id="ARBA00008142"/>
    </source>
</evidence>
<dbReference type="AlphaFoldDB" id="A0A1F4VF38"/>
<dbReference type="Pfam" id="PF00334">
    <property type="entry name" value="NDK"/>
    <property type="match status" value="2"/>
</dbReference>
<evidence type="ECO:0000256" key="3">
    <source>
        <dbReference type="ARBA" id="ARBA00012966"/>
    </source>
</evidence>
<comment type="cofactor">
    <cofactor evidence="1">
        <name>Mg(2+)</name>
        <dbReference type="ChEBI" id="CHEBI:18420"/>
    </cofactor>
</comment>
<dbReference type="STRING" id="1802619.A2797_02855"/>
<accession>A0A1F4VF38</accession>
<dbReference type="PANTHER" id="PTHR11349">
    <property type="entry name" value="NUCLEOSIDE DIPHOSPHATE KINASE"/>
    <property type="match status" value="1"/>
</dbReference>
<evidence type="ECO:0000256" key="6">
    <source>
        <dbReference type="PROSITE-ProRule" id="PRU00706"/>
    </source>
</evidence>
<keyword evidence="5 8" id="KW-0418">Kinase</keyword>
<dbReference type="EMBL" id="MEVC01000010">
    <property type="protein sequence ID" value="OGC55313.1"/>
    <property type="molecule type" value="Genomic_DNA"/>
</dbReference>
<dbReference type="GO" id="GO:0004550">
    <property type="term" value="F:nucleoside diphosphate kinase activity"/>
    <property type="evidence" value="ECO:0007669"/>
    <property type="project" value="UniProtKB-EC"/>
</dbReference>
<name>A0A1F4VF38_UNCKA</name>
<comment type="similarity">
    <text evidence="2 6">Belongs to the NDK family.</text>
</comment>
<keyword evidence="4" id="KW-0808">Transferase</keyword>
<dbReference type="Gene3D" id="3.30.70.141">
    <property type="entry name" value="Nucleoside diphosphate kinase-like domain"/>
    <property type="match status" value="1"/>
</dbReference>
<dbReference type="PROSITE" id="PS51374">
    <property type="entry name" value="NDPK_LIKE"/>
    <property type="match status" value="1"/>
</dbReference>
<dbReference type="SUPFAM" id="SSF54919">
    <property type="entry name" value="Nucleoside diphosphate kinase, NDK"/>
    <property type="match status" value="1"/>
</dbReference>
<organism evidence="8 9">
    <name type="scientific">candidate division WWE3 bacterium RIFCSPHIGHO2_01_FULL_48_15</name>
    <dbReference type="NCBI Taxonomy" id="1802619"/>
    <lineage>
        <taxon>Bacteria</taxon>
        <taxon>Katanobacteria</taxon>
    </lineage>
</organism>
<comment type="caution">
    <text evidence="8">The sequence shown here is derived from an EMBL/GenBank/DDBJ whole genome shotgun (WGS) entry which is preliminary data.</text>
</comment>